<dbReference type="PANTHER" id="PTHR43840">
    <property type="entry name" value="MITOCHONDRIAL METAL TRANSPORTER 1-RELATED"/>
    <property type="match status" value="1"/>
</dbReference>
<evidence type="ECO:0000256" key="6">
    <source>
        <dbReference type="SAM" id="MobiDB-lite"/>
    </source>
</evidence>
<dbReference type="GO" id="GO:0008324">
    <property type="term" value="F:monoatomic cation transmembrane transporter activity"/>
    <property type="evidence" value="ECO:0007669"/>
    <property type="project" value="InterPro"/>
</dbReference>
<feature type="region of interest" description="Disordered" evidence="6">
    <location>
        <begin position="1"/>
        <end position="87"/>
    </location>
</feature>
<evidence type="ECO:0000256" key="7">
    <source>
        <dbReference type="SAM" id="Phobius"/>
    </source>
</evidence>
<dbReference type="SUPFAM" id="SSF160240">
    <property type="entry name" value="Cation efflux protein cytoplasmic domain-like"/>
    <property type="match status" value="1"/>
</dbReference>
<evidence type="ECO:0000313" key="10">
    <source>
        <dbReference type="Proteomes" id="UP000799429"/>
    </source>
</evidence>
<dbReference type="Proteomes" id="UP000799429">
    <property type="component" value="Unassembled WGS sequence"/>
</dbReference>
<dbReference type="Pfam" id="PF01545">
    <property type="entry name" value="Cation_efflux"/>
    <property type="match status" value="1"/>
</dbReference>
<evidence type="ECO:0000259" key="8">
    <source>
        <dbReference type="Pfam" id="PF01545"/>
    </source>
</evidence>
<evidence type="ECO:0000256" key="4">
    <source>
        <dbReference type="ARBA" id="ARBA00022989"/>
    </source>
</evidence>
<keyword evidence="4 7" id="KW-1133">Transmembrane helix</keyword>
<keyword evidence="5 7" id="KW-0472">Membrane</keyword>
<dbReference type="OrthoDB" id="78296at2759"/>
<dbReference type="Gene3D" id="3.30.70.1350">
    <property type="entry name" value="Cation efflux protein, cytoplasmic domain"/>
    <property type="match status" value="1"/>
</dbReference>
<feature type="transmembrane region" description="Helical" evidence="7">
    <location>
        <begin position="400"/>
        <end position="420"/>
    </location>
</feature>
<evidence type="ECO:0000256" key="3">
    <source>
        <dbReference type="ARBA" id="ARBA00022692"/>
    </source>
</evidence>
<dbReference type="AlphaFoldDB" id="A0A9P4VQ76"/>
<dbReference type="GO" id="GO:0098771">
    <property type="term" value="P:inorganic ion homeostasis"/>
    <property type="evidence" value="ECO:0007669"/>
    <property type="project" value="UniProtKB-ARBA"/>
</dbReference>
<dbReference type="Gene3D" id="1.20.1510.10">
    <property type="entry name" value="Cation efflux protein transmembrane domain"/>
    <property type="match status" value="1"/>
</dbReference>
<name>A0A9P4VQ76_9PEZI</name>
<comment type="caution">
    <text evidence="9">The sequence shown here is derived from an EMBL/GenBank/DDBJ whole genome shotgun (WGS) entry which is preliminary data.</text>
</comment>
<dbReference type="InterPro" id="IPR002524">
    <property type="entry name" value="Cation_efflux"/>
</dbReference>
<reference evidence="9" key="1">
    <citation type="journal article" date="2020" name="Stud. Mycol.">
        <title>101 Dothideomycetes genomes: a test case for predicting lifestyles and emergence of pathogens.</title>
        <authorList>
            <person name="Haridas S."/>
            <person name="Albert R."/>
            <person name="Binder M."/>
            <person name="Bloem J."/>
            <person name="Labutti K."/>
            <person name="Salamov A."/>
            <person name="Andreopoulos B."/>
            <person name="Baker S."/>
            <person name="Barry K."/>
            <person name="Bills G."/>
            <person name="Bluhm B."/>
            <person name="Cannon C."/>
            <person name="Castanera R."/>
            <person name="Culley D."/>
            <person name="Daum C."/>
            <person name="Ezra D."/>
            <person name="Gonzalez J."/>
            <person name="Henrissat B."/>
            <person name="Kuo A."/>
            <person name="Liang C."/>
            <person name="Lipzen A."/>
            <person name="Lutzoni F."/>
            <person name="Magnuson J."/>
            <person name="Mondo S."/>
            <person name="Nolan M."/>
            <person name="Ohm R."/>
            <person name="Pangilinan J."/>
            <person name="Park H.-J."/>
            <person name="Ramirez L."/>
            <person name="Alfaro M."/>
            <person name="Sun H."/>
            <person name="Tritt A."/>
            <person name="Yoshinaga Y."/>
            <person name="Zwiers L.-H."/>
            <person name="Turgeon B."/>
            <person name="Goodwin S."/>
            <person name="Spatafora J."/>
            <person name="Crous P."/>
            <person name="Grigoriev I."/>
        </authorList>
    </citation>
    <scope>NUCLEOTIDE SEQUENCE</scope>
    <source>
        <strain evidence="9">CBS 101060</strain>
    </source>
</reference>
<dbReference type="PANTHER" id="PTHR43840:SF4">
    <property type="entry name" value="CDF DIVALENT METAL CATION TRANSPORTER (EUROFUNG)"/>
    <property type="match status" value="1"/>
</dbReference>
<keyword evidence="3 7" id="KW-0812">Transmembrane</keyword>
<organism evidence="9 10">
    <name type="scientific">Patellaria atrata CBS 101060</name>
    <dbReference type="NCBI Taxonomy" id="1346257"/>
    <lineage>
        <taxon>Eukaryota</taxon>
        <taxon>Fungi</taxon>
        <taxon>Dikarya</taxon>
        <taxon>Ascomycota</taxon>
        <taxon>Pezizomycotina</taxon>
        <taxon>Dothideomycetes</taxon>
        <taxon>Dothideomycetes incertae sedis</taxon>
        <taxon>Patellariales</taxon>
        <taxon>Patellariaceae</taxon>
        <taxon>Patellaria</taxon>
    </lineage>
</organism>
<dbReference type="InterPro" id="IPR050291">
    <property type="entry name" value="CDF_Transporter"/>
</dbReference>
<comment type="subcellular location">
    <subcellularLocation>
        <location evidence="1">Membrane</location>
        <topology evidence="1">Multi-pass membrane protein</topology>
    </subcellularLocation>
</comment>
<accession>A0A9P4VQ76</accession>
<dbReference type="FunFam" id="3.30.70.1350:FF:000004">
    <property type="entry name" value="Cation diffusion facilitator 10"/>
    <property type="match status" value="1"/>
</dbReference>
<dbReference type="EMBL" id="MU006091">
    <property type="protein sequence ID" value="KAF2841631.1"/>
    <property type="molecule type" value="Genomic_DNA"/>
</dbReference>
<keyword evidence="2" id="KW-0813">Transport</keyword>
<evidence type="ECO:0000256" key="2">
    <source>
        <dbReference type="ARBA" id="ARBA00022448"/>
    </source>
</evidence>
<feature type="transmembrane region" description="Helical" evidence="7">
    <location>
        <begin position="363"/>
        <end position="388"/>
    </location>
</feature>
<gene>
    <name evidence="9" type="ORF">M501DRAFT_1000900</name>
</gene>
<dbReference type="SUPFAM" id="SSF161111">
    <property type="entry name" value="Cation efflux protein transmembrane domain-like"/>
    <property type="match status" value="1"/>
</dbReference>
<feature type="transmembrane region" description="Helical" evidence="7">
    <location>
        <begin position="333"/>
        <end position="351"/>
    </location>
</feature>
<dbReference type="GO" id="GO:0030003">
    <property type="term" value="P:intracellular monoatomic cation homeostasis"/>
    <property type="evidence" value="ECO:0007669"/>
    <property type="project" value="UniProtKB-ARBA"/>
</dbReference>
<evidence type="ECO:0000256" key="5">
    <source>
        <dbReference type="ARBA" id="ARBA00023136"/>
    </source>
</evidence>
<dbReference type="GO" id="GO:0016020">
    <property type="term" value="C:membrane"/>
    <property type="evidence" value="ECO:0007669"/>
    <property type="project" value="UniProtKB-SubCell"/>
</dbReference>
<feature type="transmembrane region" description="Helical" evidence="7">
    <location>
        <begin position="291"/>
        <end position="312"/>
    </location>
</feature>
<feature type="compositionally biased region" description="Polar residues" evidence="6">
    <location>
        <begin position="37"/>
        <end position="47"/>
    </location>
</feature>
<dbReference type="FunFam" id="1.20.1510.10:FF:000005">
    <property type="entry name" value="Putative Cation diffusion facilitator 1"/>
    <property type="match status" value="1"/>
</dbReference>
<evidence type="ECO:0000313" key="9">
    <source>
        <dbReference type="EMBL" id="KAF2841631.1"/>
    </source>
</evidence>
<feature type="domain" description="Cation efflux protein transmembrane" evidence="8">
    <location>
        <begin position="266"/>
        <end position="456"/>
    </location>
</feature>
<keyword evidence="10" id="KW-1185">Reference proteome</keyword>
<dbReference type="InterPro" id="IPR036837">
    <property type="entry name" value="Cation_efflux_CTD_sf"/>
</dbReference>
<dbReference type="InterPro" id="IPR027469">
    <property type="entry name" value="Cation_efflux_TMD_sf"/>
</dbReference>
<protein>
    <submittedName>
        <fullName evidence="9">Cation diffusion facilitator 10</fullName>
    </submittedName>
</protein>
<sequence>MSSPSQSYRFPSLKGFLPLSEDSSLSTRGQTLPALLQSLTQPLSRRPSSVRLGSQRGEDDVEQGRRSLDGTGGYPERPGLGIGHSERDRRLSHAEMLNTPQMRSMRLIGNANPRYKWEQYYKTEGELKKMKKSIRKYYERNNLLIQQYVYIDKLLDSSIPHDLIQEYNNPSIQVDVPPTISEEGSLPSTPHPNGLEHVKSLESVDGSDITKSKTKRTAKDIYRVPTETSALLGNDGDEQVQEGIMPDYEPEEDTSSGAPIVTLAIYVNLAANTALLIMKIIVTIMTSSLSVIASLVDAALDFLSTAIVWTTTRMISNNDKYGYPVGRRRLEPLGVLIFSVIMITSFVQVFIEGFNRLIGADHSIVKLTIPAIAIMSSTVVIKFFCWLWCRLIKNSSVQALAQDAMTDVVFNIFSIIFPLIGYYAHIWWMDPLGGMILSLYVIINWSRTSVDHIRNLSGAAATPDERNVLLYLTMRFAKTVKQIQGLQAYHAGDKLVCEVDLVLDENTSLRDSHDLGESLQYVLESVPTVDRAFVHLDYAGWNLPSHLQQED</sequence>
<evidence type="ECO:0000256" key="1">
    <source>
        <dbReference type="ARBA" id="ARBA00004141"/>
    </source>
</evidence>
<dbReference type="InterPro" id="IPR058533">
    <property type="entry name" value="Cation_efflux_TM"/>
</dbReference>
<feature type="compositionally biased region" description="Polar residues" evidence="6">
    <location>
        <begin position="21"/>
        <end position="30"/>
    </location>
</feature>
<feature type="compositionally biased region" description="Basic and acidic residues" evidence="6">
    <location>
        <begin position="56"/>
        <end position="68"/>
    </location>
</feature>
<proteinExistence type="predicted"/>
<dbReference type="NCBIfam" id="TIGR01297">
    <property type="entry name" value="CDF"/>
    <property type="match status" value="1"/>
</dbReference>